<dbReference type="EMBL" id="JABSTV010001249">
    <property type="protein sequence ID" value="KAH7963847.1"/>
    <property type="molecule type" value="Genomic_DNA"/>
</dbReference>
<accession>A0A9D4Q4E3</accession>
<dbReference type="PANTHER" id="PTHR19446">
    <property type="entry name" value="REVERSE TRANSCRIPTASES"/>
    <property type="match status" value="1"/>
</dbReference>
<evidence type="ECO:0008006" key="5">
    <source>
        <dbReference type="Google" id="ProtNLM"/>
    </source>
</evidence>
<evidence type="ECO:0000259" key="1">
    <source>
        <dbReference type="PROSITE" id="PS50878"/>
    </source>
</evidence>
<dbReference type="InterPro" id="IPR000477">
    <property type="entry name" value="RT_dom"/>
</dbReference>
<reference evidence="3" key="1">
    <citation type="journal article" date="2020" name="Cell">
        <title>Large-Scale Comparative Analyses of Tick Genomes Elucidate Their Genetic Diversity and Vector Capacities.</title>
        <authorList>
            <consortium name="Tick Genome and Microbiome Consortium (TIGMIC)"/>
            <person name="Jia N."/>
            <person name="Wang J."/>
            <person name="Shi W."/>
            <person name="Du L."/>
            <person name="Sun Y."/>
            <person name="Zhan W."/>
            <person name="Jiang J.F."/>
            <person name="Wang Q."/>
            <person name="Zhang B."/>
            <person name="Ji P."/>
            <person name="Bell-Sakyi L."/>
            <person name="Cui X.M."/>
            <person name="Yuan T.T."/>
            <person name="Jiang B.G."/>
            <person name="Yang W.F."/>
            <person name="Lam T.T."/>
            <person name="Chang Q.C."/>
            <person name="Ding S.J."/>
            <person name="Wang X.J."/>
            <person name="Zhu J.G."/>
            <person name="Ruan X.D."/>
            <person name="Zhao L."/>
            <person name="Wei J.T."/>
            <person name="Ye R.Z."/>
            <person name="Que T.C."/>
            <person name="Du C.H."/>
            <person name="Zhou Y.H."/>
            <person name="Cheng J.X."/>
            <person name="Dai P.F."/>
            <person name="Guo W.B."/>
            <person name="Han X.H."/>
            <person name="Huang E.J."/>
            <person name="Li L.F."/>
            <person name="Wei W."/>
            <person name="Gao Y.C."/>
            <person name="Liu J.Z."/>
            <person name="Shao H.Z."/>
            <person name="Wang X."/>
            <person name="Wang C.C."/>
            <person name="Yang T.C."/>
            <person name="Huo Q.B."/>
            <person name="Li W."/>
            <person name="Chen H.Y."/>
            <person name="Chen S.E."/>
            <person name="Zhou L.G."/>
            <person name="Ni X.B."/>
            <person name="Tian J.H."/>
            <person name="Sheng Y."/>
            <person name="Liu T."/>
            <person name="Pan Y.S."/>
            <person name="Xia L.Y."/>
            <person name="Li J."/>
            <person name="Zhao F."/>
            <person name="Cao W.C."/>
        </authorList>
    </citation>
    <scope>NUCLEOTIDE SEQUENCE</scope>
    <source>
        <strain evidence="3">Rsan-2018</strain>
    </source>
</reference>
<dbReference type="InterPro" id="IPR036397">
    <property type="entry name" value="RNaseH_sf"/>
</dbReference>
<feature type="domain" description="Reverse transcriptase" evidence="1">
    <location>
        <begin position="396"/>
        <end position="671"/>
    </location>
</feature>
<dbReference type="InterPro" id="IPR036691">
    <property type="entry name" value="Endo/exonu/phosph_ase_sf"/>
</dbReference>
<dbReference type="Pfam" id="PF14529">
    <property type="entry name" value="Exo_endo_phos_2"/>
    <property type="match status" value="1"/>
</dbReference>
<organism evidence="3 4">
    <name type="scientific">Rhipicephalus sanguineus</name>
    <name type="common">Brown dog tick</name>
    <name type="synonym">Ixodes sanguineus</name>
    <dbReference type="NCBI Taxonomy" id="34632"/>
    <lineage>
        <taxon>Eukaryota</taxon>
        <taxon>Metazoa</taxon>
        <taxon>Ecdysozoa</taxon>
        <taxon>Arthropoda</taxon>
        <taxon>Chelicerata</taxon>
        <taxon>Arachnida</taxon>
        <taxon>Acari</taxon>
        <taxon>Parasitiformes</taxon>
        <taxon>Ixodida</taxon>
        <taxon>Ixodoidea</taxon>
        <taxon>Ixodidae</taxon>
        <taxon>Rhipicephalinae</taxon>
        <taxon>Rhipicephalus</taxon>
        <taxon>Rhipicephalus</taxon>
    </lineage>
</organism>
<sequence length="1094" mass="122317">MNRTSTPFAAACDPHKPGGSLPKLPEGFTAFACAKDPSAIILARRPPFDICPVYITKFVVAVYCQSTEAQFTLISAYAPPHKPLDPIMRMLEEVVARSRSPNIVLAGDLNAKHLAWGPRAGDDRGARVVEFAAAAGLVFLNDPASEPTYETAYAASWIDVTLATPSALAAGYTWQVHLDETFSEHKLIDVRIGDSRNEQRKRLTRYAQSELIGALACETWFARVTQSQPASSEALELVLDQFYSALPTMWRSAFTARLSTGIYGIAGTIQKKCADRETQRVLASVSRGVWQDTFPVSLASSRTRGWNVQSAALLLETQIAVDSPSSDKSCHAVTRELATAPYASSVQDVPFTETEVADVLDRMSPRSSPGPDSITPLLMRGLFRAQRKFVLMVLNTALRLGYFPRCWRSGRIIFIPKPGRPPQRTTSYRPICVTSIFGKMLERLLNARLYYFLWHNGYVHENQFGFTHARSAVVALDTLKTRLLQLKASNVPAILMSLDFQGALDSVWHPLVLKFFRDRGIAHNLYHLLRTFLHDRSVVFTSHAGQLTAHPSLGSPQGSPLSPMLWNVIIYDLLCLPMPPGVTIQAYADDTIIIIPAKSRERLGELGSAVLKSVIDWTERAKVKLSKEKTYSVLFSHGQGGMEKVRPTVRLNPTDRSLAYKDSLRILGVVFDRRLSFFAHADHLREKTEALVAKLGILAHMQGGHLRPMQKVRLYRSVILPAITYASPVWWDELRPDCRLRSRLVSLQRTVLITLLGAYRTTRTTALQVLMRAPPITLELARCNAEYHLLIGRKPVRFGDVILHPDRVLYAPDAWSDHPAERLRFPFSRLSRQDAKTLATTPGTHIYTDGSYSSRCAGAAFVVLRSQARIGAVGRYKVKDATSAYCAEIVALTEALLHVRAHEYSAVVNVYTDCLSALQSIAQCRTSDPRIWDIKNLLREISQSATITLYHVPGHSGIFGNELANFLATRAALMGTPRQVLLTPRAANKALCLQQLHLWAAEWQARDNDTALARWVPRIQDIPSWFPPNRALVTDIGHYLYDCRATAHIAERIVPRLHYIDRRYPELLRHPVNRALFILLVRTVSELIPDLTTR</sequence>
<name>A0A9D4Q4E3_RHISA</name>
<dbReference type="Gene3D" id="3.60.10.10">
    <property type="entry name" value="Endonuclease/exonuclease/phosphatase"/>
    <property type="match status" value="1"/>
</dbReference>
<dbReference type="PROSITE" id="PS50879">
    <property type="entry name" value="RNASE_H_1"/>
    <property type="match status" value="1"/>
</dbReference>
<gene>
    <name evidence="3" type="ORF">HPB52_023720</name>
</gene>
<evidence type="ECO:0000259" key="2">
    <source>
        <dbReference type="PROSITE" id="PS50879"/>
    </source>
</evidence>
<dbReference type="VEuPathDB" id="VectorBase:RSAN_046669"/>
<dbReference type="PROSITE" id="PS50878">
    <property type="entry name" value="RT_POL"/>
    <property type="match status" value="1"/>
</dbReference>
<keyword evidence="4" id="KW-1185">Reference proteome</keyword>
<dbReference type="GO" id="GO:0004523">
    <property type="term" value="F:RNA-DNA hybrid ribonuclease activity"/>
    <property type="evidence" value="ECO:0007669"/>
    <property type="project" value="InterPro"/>
</dbReference>
<protein>
    <recommendedName>
        <fullName evidence="5">Tick transposon</fullName>
    </recommendedName>
</protein>
<dbReference type="SUPFAM" id="SSF56672">
    <property type="entry name" value="DNA/RNA polymerases"/>
    <property type="match status" value="1"/>
</dbReference>
<dbReference type="GO" id="GO:0003676">
    <property type="term" value="F:nucleic acid binding"/>
    <property type="evidence" value="ECO:0007669"/>
    <property type="project" value="InterPro"/>
</dbReference>
<dbReference type="InterPro" id="IPR043502">
    <property type="entry name" value="DNA/RNA_pol_sf"/>
</dbReference>
<dbReference type="InterPro" id="IPR002156">
    <property type="entry name" value="RNaseH_domain"/>
</dbReference>
<dbReference type="CDD" id="cd09276">
    <property type="entry name" value="Rnase_HI_RT_non_LTR"/>
    <property type="match status" value="1"/>
</dbReference>
<dbReference type="SUPFAM" id="SSF53098">
    <property type="entry name" value="Ribonuclease H-like"/>
    <property type="match status" value="1"/>
</dbReference>
<feature type="domain" description="RNase H type-1" evidence="2">
    <location>
        <begin position="840"/>
        <end position="973"/>
    </location>
</feature>
<dbReference type="Proteomes" id="UP000821837">
    <property type="component" value="Chromosome 3"/>
</dbReference>
<dbReference type="Pfam" id="PF00078">
    <property type="entry name" value="RVT_1"/>
    <property type="match status" value="1"/>
</dbReference>
<dbReference type="CDD" id="cd01650">
    <property type="entry name" value="RT_nLTR_like"/>
    <property type="match status" value="1"/>
</dbReference>
<dbReference type="InterPro" id="IPR012337">
    <property type="entry name" value="RNaseH-like_sf"/>
</dbReference>
<dbReference type="SUPFAM" id="SSF56219">
    <property type="entry name" value="DNase I-like"/>
    <property type="match status" value="1"/>
</dbReference>
<dbReference type="AlphaFoldDB" id="A0A9D4Q4E3"/>
<dbReference type="Gene3D" id="3.30.420.10">
    <property type="entry name" value="Ribonuclease H-like superfamily/Ribonuclease H"/>
    <property type="match status" value="1"/>
</dbReference>
<dbReference type="VEuPathDB" id="VectorBase:RSAN_056160"/>
<evidence type="ECO:0000313" key="3">
    <source>
        <dbReference type="EMBL" id="KAH7963847.1"/>
    </source>
</evidence>
<dbReference type="InterPro" id="IPR005135">
    <property type="entry name" value="Endo/exonuclease/phosphatase"/>
</dbReference>
<dbReference type="GO" id="GO:0042575">
    <property type="term" value="C:DNA polymerase complex"/>
    <property type="evidence" value="ECO:0007669"/>
    <property type="project" value="UniProtKB-ARBA"/>
</dbReference>
<evidence type="ECO:0000313" key="4">
    <source>
        <dbReference type="Proteomes" id="UP000821837"/>
    </source>
</evidence>
<dbReference type="Pfam" id="PF00075">
    <property type="entry name" value="RNase_H"/>
    <property type="match status" value="1"/>
</dbReference>
<proteinExistence type="predicted"/>
<dbReference type="GO" id="GO:0071897">
    <property type="term" value="P:DNA biosynthetic process"/>
    <property type="evidence" value="ECO:0007669"/>
    <property type="project" value="UniProtKB-ARBA"/>
</dbReference>
<comment type="caution">
    <text evidence="3">The sequence shown here is derived from an EMBL/GenBank/DDBJ whole genome shotgun (WGS) entry which is preliminary data.</text>
</comment>
<reference evidence="3" key="2">
    <citation type="submission" date="2021-09" db="EMBL/GenBank/DDBJ databases">
        <authorList>
            <person name="Jia N."/>
            <person name="Wang J."/>
            <person name="Shi W."/>
            <person name="Du L."/>
            <person name="Sun Y."/>
            <person name="Zhan W."/>
            <person name="Jiang J."/>
            <person name="Wang Q."/>
            <person name="Zhang B."/>
            <person name="Ji P."/>
            <person name="Sakyi L.B."/>
            <person name="Cui X."/>
            <person name="Yuan T."/>
            <person name="Jiang B."/>
            <person name="Yang W."/>
            <person name="Lam T.T.-Y."/>
            <person name="Chang Q."/>
            <person name="Ding S."/>
            <person name="Wang X."/>
            <person name="Zhu J."/>
            <person name="Ruan X."/>
            <person name="Zhao L."/>
            <person name="Wei J."/>
            <person name="Que T."/>
            <person name="Du C."/>
            <person name="Cheng J."/>
            <person name="Dai P."/>
            <person name="Han X."/>
            <person name="Huang E."/>
            <person name="Gao Y."/>
            <person name="Liu J."/>
            <person name="Shao H."/>
            <person name="Ye R."/>
            <person name="Li L."/>
            <person name="Wei W."/>
            <person name="Wang X."/>
            <person name="Wang C."/>
            <person name="Huo Q."/>
            <person name="Li W."/>
            <person name="Guo W."/>
            <person name="Chen H."/>
            <person name="Chen S."/>
            <person name="Zhou L."/>
            <person name="Zhou L."/>
            <person name="Ni X."/>
            <person name="Tian J."/>
            <person name="Zhou Y."/>
            <person name="Sheng Y."/>
            <person name="Liu T."/>
            <person name="Pan Y."/>
            <person name="Xia L."/>
            <person name="Li J."/>
            <person name="Zhao F."/>
            <person name="Cao W."/>
        </authorList>
    </citation>
    <scope>NUCLEOTIDE SEQUENCE</scope>
    <source>
        <strain evidence="3">Rsan-2018</strain>
        <tissue evidence="3">Larvae</tissue>
    </source>
</reference>